<dbReference type="AlphaFoldDB" id="A0AAE1GYL0"/>
<dbReference type="PANTHER" id="PTHR12756">
    <property type="entry name" value="CYTOSOLIC CARBOXYPEPTIDASE"/>
    <property type="match status" value="1"/>
</dbReference>
<dbReference type="PROSITE" id="PS52035">
    <property type="entry name" value="PEPTIDASE_M14"/>
    <property type="match status" value="1"/>
</dbReference>
<evidence type="ECO:0000313" key="6">
    <source>
        <dbReference type="EMBL" id="KAK3911711.1"/>
    </source>
</evidence>
<dbReference type="InterPro" id="IPR000834">
    <property type="entry name" value="Peptidase_M14"/>
</dbReference>
<evidence type="ECO:0000256" key="1">
    <source>
        <dbReference type="ARBA" id="ARBA00001947"/>
    </source>
</evidence>
<gene>
    <name evidence="6" type="ORF">KUF71_021372</name>
</gene>
<keyword evidence="6" id="KW-0645">Protease</keyword>
<comment type="similarity">
    <text evidence="2 3">Belongs to the peptidase M14 family.</text>
</comment>
<keyword evidence="6" id="KW-0121">Carboxypeptidase</keyword>
<feature type="region of interest" description="Disordered" evidence="4">
    <location>
        <begin position="915"/>
        <end position="983"/>
    </location>
</feature>
<feature type="domain" description="Peptidase M14" evidence="5">
    <location>
        <begin position="153"/>
        <end position="761"/>
    </location>
</feature>
<feature type="region of interest" description="Disordered" evidence="4">
    <location>
        <begin position="1111"/>
        <end position="1135"/>
    </location>
</feature>
<dbReference type="InterPro" id="IPR050821">
    <property type="entry name" value="Cytosolic_carboxypeptidase"/>
</dbReference>
<protein>
    <submittedName>
        <fullName evidence="6">Cytosolic carboxypeptidase-like protein 5</fullName>
    </submittedName>
</protein>
<dbReference type="Pfam" id="PF00246">
    <property type="entry name" value="Peptidase_M14"/>
    <property type="match status" value="1"/>
</dbReference>
<evidence type="ECO:0000313" key="7">
    <source>
        <dbReference type="Proteomes" id="UP001219518"/>
    </source>
</evidence>
<dbReference type="GO" id="GO:0008270">
    <property type="term" value="F:zinc ion binding"/>
    <property type="evidence" value="ECO:0007669"/>
    <property type="project" value="InterPro"/>
</dbReference>
<feature type="compositionally biased region" description="Polar residues" evidence="4">
    <location>
        <begin position="1112"/>
        <end position="1135"/>
    </location>
</feature>
<dbReference type="Gene3D" id="2.60.40.3120">
    <property type="match status" value="1"/>
</dbReference>
<keyword evidence="7" id="KW-1185">Reference proteome</keyword>
<feature type="compositionally biased region" description="Polar residues" evidence="4">
    <location>
        <begin position="951"/>
        <end position="964"/>
    </location>
</feature>
<dbReference type="Gene3D" id="3.40.630.10">
    <property type="entry name" value="Zn peptidases"/>
    <property type="match status" value="2"/>
</dbReference>
<comment type="cofactor">
    <cofactor evidence="1">
        <name>Zn(2+)</name>
        <dbReference type="ChEBI" id="CHEBI:29105"/>
    </cofactor>
</comment>
<feature type="compositionally biased region" description="Pro residues" evidence="4">
    <location>
        <begin position="27"/>
        <end position="36"/>
    </location>
</feature>
<keyword evidence="6" id="KW-0378">Hydrolase</keyword>
<sequence>MVEVECGGFTFTSNFESGNMARVEQVPLPPKPPPLPGQSSSSSDVPDYEFNIWTNPDCAGTEFENSNRSWFYFGIRGGTPFALVKLNLVNLNRQVKMYSQGMAPVFRILPGRGLWDRIREKPTYTIEDNVFTLSFKYRTLENIKATTYFAFTFPYSYQDLMSSLRGFDKRFKNCPPPEKYFPGQGFVCNPDDIYYHREVASFSLDKRRLDLLTITSHHGITPYREPRLKNLFPDLETPRPYIFSGKKVIFVSARVHPGEVPSSYVLNGLLESLLNRDDLTSILLRRMYVFKVIPMLNPDGVARGHFRTDTRGVNLNRVYLNPSLVYHPTIYAARAIIRYAHFGQEVNDDVPTENDEVEQSQTLQSHPETLNATALMENNEEVCQDDRQGALSTFNQSSNFDNLMQPLSSPLQTSEALNILEGQMIIDKDVNMLCDPAQAVDEELLNSDDNNTSQGSSDPIEMEVEKEKIEKAKNEINDVQKGSFCATFPSTILGGESVDDHHFATFPESSKDLETNVDTDIKNKTAENSEVSTLKKGANNAVVSCDENMGPEEVKRRKEMKRKPGSTETSKPIRIFARPVSRAEDEGKNDEVSTCQGNNVGACMNGTKPSLDPSKSGLFLYMDMHGHASKKGIFMYGNHFDDLEQLVECMLLPKLMSINSQNFHFTACNFTERNMYLRDRRDGTSREGCGRVSVMKLTGLVRSYTLECNYNTGRMVNLLPPCVRDSGRMSVNPAYAVPPKYTPLVFEEVGRALGVSVLDLTSSNPCSRIPNSEYRSINGIRDWLRSNCLSDSQLWTRMLHRPTRPQVSQSSSAQMVTNSSGQKPIHITKSVLLARISTELKSLGEEYARKEQMRIQKTSSCSQLDSMEGINIPPTKENIGPGQSSSRPRRVEGTLQVKATTSGILQQRAKTLSVANLATTSRKKQKSSTASGGGPLRPVPKSKGFRRSKTQESALQNSSASGDSGFNDEANVDSEAKNQTSLDLCATPKRLKVSNKGMSGKLRRKPSIWTVKSMEAEEKTESQPDATQLFWASNRNPPPPVACKKAVITSKIEKNSRTELSKFRSGVFSKVKSMKKLAQPDSASLGESNQIKLDEPSVFVKLVDKLPGTKSAKLSPTETFKNSGPSVSKDWTQSKNSSRSLLIKAGKVDLSLPGPSSGEQSGFEGSQFAGTGTSSRVEQKLKSSVLRSLEKGAKSRLLCPVRRRSNEGKKSRKSVDRKPTSTENNLTSICALRNDAASDNNGAN</sequence>
<reference evidence="6" key="2">
    <citation type="journal article" date="2023" name="BMC Genomics">
        <title>Pest status, molecular evolution, and epigenetic factors derived from the genome assembly of Frankliniella fusca, a thysanopteran phytovirus vector.</title>
        <authorList>
            <person name="Catto M.A."/>
            <person name="Labadie P.E."/>
            <person name="Jacobson A.L."/>
            <person name="Kennedy G.G."/>
            <person name="Srinivasan R."/>
            <person name="Hunt B.G."/>
        </authorList>
    </citation>
    <scope>NUCLEOTIDE SEQUENCE</scope>
    <source>
        <strain evidence="6">PL_HMW_Pooled</strain>
    </source>
</reference>
<feature type="region of interest" description="Disordered" evidence="4">
    <location>
        <begin position="24"/>
        <end position="44"/>
    </location>
</feature>
<feature type="region of interest" description="Disordered" evidence="4">
    <location>
        <begin position="1149"/>
        <end position="1181"/>
    </location>
</feature>
<dbReference type="Proteomes" id="UP001219518">
    <property type="component" value="Unassembled WGS sequence"/>
</dbReference>
<accession>A0AAE1GYL0</accession>
<feature type="compositionally biased region" description="Low complexity" evidence="4">
    <location>
        <begin position="1153"/>
        <end position="1168"/>
    </location>
</feature>
<feature type="compositionally biased region" description="Basic and acidic residues" evidence="4">
    <location>
        <begin position="1204"/>
        <end position="1220"/>
    </location>
</feature>
<feature type="active site" description="Proton donor/acceptor" evidence="3">
    <location>
        <position position="707"/>
    </location>
</feature>
<comment type="caution">
    <text evidence="6">The sequence shown here is derived from an EMBL/GenBank/DDBJ whole genome shotgun (WGS) entry which is preliminary data.</text>
</comment>
<dbReference type="GO" id="GO:0004181">
    <property type="term" value="F:metallocarboxypeptidase activity"/>
    <property type="evidence" value="ECO:0007669"/>
    <property type="project" value="InterPro"/>
</dbReference>
<evidence type="ECO:0000256" key="2">
    <source>
        <dbReference type="ARBA" id="ARBA00005988"/>
    </source>
</evidence>
<dbReference type="SUPFAM" id="SSF53187">
    <property type="entry name" value="Zn-dependent exopeptidases"/>
    <property type="match status" value="2"/>
</dbReference>
<name>A0AAE1GYL0_9NEOP</name>
<dbReference type="PANTHER" id="PTHR12756:SF12">
    <property type="entry name" value="CYTOSOLIC CARBOXYPEPTIDASE-LIKE PROTEIN 5"/>
    <property type="match status" value="1"/>
</dbReference>
<evidence type="ECO:0000259" key="5">
    <source>
        <dbReference type="PROSITE" id="PS52035"/>
    </source>
</evidence>
<evidence type="ECO:0000256" key="3">
    <source>
        <dbReference type="PROSITE-ProRule" id="PRU01379"/>
    </source>
</evidence>
<feature type="region of interest" description="Disordered" evidence="4">
    <location>
        <begin position="858"/>
        <end position="891"/>
    </location>
</feature>
<organism evidence="6 7">
    <name type="scientific">Frankliniella fusca</name>
    <dbReference type="NCBI Taxonomy" id="407009"/>
    <lineage>
        <taxon>Eukaryota</taxon>
        <taxon>Metazoa</taxon>
        <taxon>Ecdysozoa</taxon>
        <taxon>Arthropoda</taxon>
        <taxon>Hexapoda</taxon>
        <taxon>Insecta</taxon>
        <taxon>Pterygota</taxon>
        <taxon>Neoptera</taxon>
        <taxon>Paraneoptera</taxon>
        <taxon>Thysanoptera</taxon>
        <taxon>Terebrantia</taxon>
        <taxon>Thripoidea</taxon>
        <taxon>Thripidae</taxon>
        <taxon>Frankliniella</taxon>
    </lineage>
</organism>
<reference evidence="6" key="1">
    <citation type="submission" date="2021-07" db="EMBL/GenBank/DDBJ databases">
        <authorList>
            <person name="Catto M.A."/>
            <person name="Jacobson A."/>
            <person name="Kennedy G."/>
            <person name="Labadie P."/>
            <person name="Hunt B.G."/>
            <person name="Srinivasan R."/>
        </authorList>
    </citation>
    <scope>NUCLEOTIDE SEQUENCE</scope>
    <source>
        <strain evidence="6">PL_HMW_Pooled</strain>
        <tissue evidence="6">Head</tissue>
    </source>
</reference>
<feature type="region of interest" description="Disordered" evidence="4">
    <location>
        <begin position="1196"/>
        <end position="1244"/>
    </location>
</feature>
<dbReference type="GO" id="GO:0006508">
    <property type="term" value="P:proteolysis"/>
    <property type="evidence" value="ECO:0007669"/>
    <property type="project" value="InterPro"/>
</dbReference>
<proteinExistence type="inferred from homology"/>
<evidence type="ECO:0000256" key="4">
    <source>
        <dbReference type="SAM" id="MobiDB-lite"/>
    </source>
</evidence>
<dbReference type="EMBL" id="JAHWGI010000284">
    <property type="protein sequence ID" value="KAK3911711.1"/>
    <property type="molecule type" value="Genomic_DNA"/>
</dbReference>